<gene>
    <name evidence="1" type="ORF">GGX14DRAFT_466877</name>
</gene>
<evidence type="ECO:0000313" key="1">
    <source>
        <dbReference type="EMBL" id="KAJ7200150.1"/>
    </source>
</evidence>
<sequence length="293" mass="33023">MSVDRRPSSGHSSLIRADGLWFHDCGLVIQAESTIFRVSGGFLGTHSPIFRDMLSLPMVHDVEMIEGCPLVRLPDTAQDVTIFLKALIYYDFFEPSPAPTTFEILSAVLRMADKYQVAALRKRAGYEDQLRAPNLLVGGGMPFTAIVTLARQFSFSNSTESAIIQCSMTVEDKTRFVIGRRVLEVNENSKIIDFLWSPMIIDGCKSSHACVDSKLTCRSEAEDWRREPPQKILLPLDLWDRDDWARLDVCGKCLPVLKQAHRAALASFWNRLPQVFDLPDWSELDKMKAEALA</sequence>
<proteinExistence type="predicted"/>
<evidence type="ECO:0008006" key="3">
    <source>
        <dbReference type="Google" id="ProtNLM"/>
    </source>
</evidence>
<accession>A0AAD6Y756</accession>
<keyword evidence="2" id="KW-1185">Reference proteome</keyword>
<evidence type="ECO:0000313" key="2">
    <source>
        <dbReference type="Proteomes" id="UP001219525"/>
    </source>
</evidence>
<protein>
    <recommendedName>
        <fullName evidence="3">BTB domain-containing protein</fullName>
    </recommendedName>
</protein>
<dbReference type="EMBL" id="JARJCW010000064">
    <property type="protein sequence ID" value="KAJ7200150.1"/>
    <property type="molecule type" value="Genomic_DNA"/>
</dbReference>
<comment type="caution">
    <text evidence="1">The sequence shown here is derived from an EMBL/GenBank/DDBJ whole genome shotgun (WGS) entry which is preliminary data.</text>
</comment>
<dbReference type="AlphaFoldDB" id="A0AAD6Y756"/>
<dbReference type="Proteomes" id="UP001219525">
    <property type="component" value="Unassembled WGS sequence"/>
</dbReference>
<dbReference type="Gene3D" id="3.30.710.10">
    <property type="entry name" value="Potassium Channel Kv1.1, Chain A"/>
    <property type="match status" value="1"/>
</dbReference>
<name>A0AAD6Y756_9AGAR</name>
<reference evidence="1" key="1">
    <citation type="submission" date="2023-03" db="EMBL/GenBank/DDBJ databases">
        <title>Massive genome expansion in bonnet fungi (Mycena s.s.) driven by repeated elements and novel gene families across ecological guilds.</title>
        <authorList>
            <consortium name="Lawrence Berkeley National Laboratory"/>
            <person name="Harder C.B."/>
            <person name="Miyauchi S."/>
            <person name="Viragh M."/>
            <person name="Kuo A."/>
            <person name="Thoen E."/>
            <person name="Andreopoulos B."/>
            <person name="Lu D."/>
            <person name="Skrede I."/>
            <person name="Drula E."/>
            <person name="Henrissat B."/>
            <person name="Morin E."/>
            <person name="Kohler A."/>
            <person name="Barry K."/>
            <person name="LaButti K."/>
            <person name="Morin E."/>
            <person name="Salamov A."/>
            <person name="Lipzen A."/>
            <person name="Mereny Z."/>
            <person name="Hegedus B."/>
            <person name="Baldrian P."/>
            <person name="Stursova M."/>
            <person name="Weitz H."/>
            <person name="Taylor A."/>
            <person name="Grigoriev I.V."/>
            <person name="Nagy L.G."/>
            <person name="Martin F."/>
            <person name="Kauserud H."/>
        </authorList>
    </citation>
    <scope>NUCLEOTIDE SEQUENCE</scope>
    <source>
        <strain evidence="1">9144</strain>
    </source>
</reference>
<dbReference type="SUPFAM" id="SSF54695">
    <property type="entry name" value="POZ domain"/>
    <property type="match status" value="1"/>
</dbReference>
<organism evidence="1 2">
    <name type="scientific">Mycena pura</name>
    <dbReference type="NCBI Taxonomy" id="153505"/>
    <lineage>
        <taxon>Eukaryota</taxon>
        <taxon>Fungi</taxon>
        <taxon>Dikarya</taxon>
        <taxon>Basidiomycota</taxon>
        <taxon>Agaricomycotina</taxon>
        <taxon>Agaricomycetes</taxon>
        <taxon>Agaricomycetidae</taxon>
        <taxon>Agaricales</taxon>
        <taxon>Marasmiineae</taxon>
        <taxon>Mycenaceae</taxon>
        <taxon>Mycena</taxon>
    </lineage>
</organism>
<dbReference type="InterPro" id="IPR011333">
    <property type="entry name" value="SKP1/BTB/POZ_sf"/>
</dbReference>